<dbReference type="KEGG" id="pbl:PAAG_11366"/>
<reference evidence="1 2" key="1">
    <citation type="journal article" date="2011" name="PLoS Genet.">
        <title>Comparative genomic analysis of human fungal pathogens causing paracoccidioidomycosis.</title>
        <authorList>
            <person name="Desjardins C.A."/>
            <person name="Champion M.D."/>
            <person name="Holder J.W."/>
            <person name="Muszewska A."/>
            <person name="Goldberg J."/>
            <person name="Bailao A.M."/>
            <person name="Brigido M.M."/>
            <person name="Ferreira M.E."/>
            <person name="Garcia A.M."/>
            <person name="Grynberg M."/>
            <person name="Gujja S."/>
            <person name="Heiman D.I."/>
            <person name="Henn M.R."/>
            <person name="Kodira C.D."/>
            <person name="Leon-Narvaez H."/>
            <person name="Longo L.V."/>
            <person name="Ma L.J."/>
            <person name="Malavazi I."/>
            <person name="Matsuo A.L."/>
            <person name="Morais F.V."/>
            <person name="Pereira M."/>
            <person name="Rodriguez-Brito S."/>
            <person name="Sakthikumar S."/>
            <person name="Salem-Izacc S.M."/>
            <person name="Sykes S.M."/>
            <person name="Teixeira M.M."/>
            <person name="Vallejo M.C."/>
            <person name="Walter M.E."/>
            <person name="Yandava C."/>
            <person name="Young S."/>
            <person name="Zeng Q."/>
            <person name="Zucker J."/>
            <person name="Felipe M.S."/>
            <person name="Goldman G.H."/>
            <person name="Haas B.J."/>
            <person name="McEwen J.G."/>
            <person name="Nino-Vega G."/>
            <person name="Puccia R."/>
            <person name="San-Blas G."/>
            <person name="Soares C.M."/>
            <person name="Birren B.W."/>
            <person name="Cuomo C.A."/>
        </authorList>
    </citation>
    <scope>NUCLEOTIDE SEQUENCE [LARGE SCALE GENOMIC DNA]</scope>
    <source>
        <strain evidence="2">ATCC MYA-826 / Pb01</strain>
    </source>
</reference>
<sequence>MFEHLKSIYENANKLQNVKSDYHKLIMCNENNYHEFVTKFLHLTGEVKIVRGDYKTDFNDKLSFDLQKMIVVVNVITDTYAEFQKICVQAAHILQTINNTLQTVNSQTSFSISTTKSSTVKEALSSHLDIQCYYCKKKDHIVRNCSAKQKSQQVIAELTENDVPESSADSGKE</sequence>
<dbReference type="AlphaFoldDB" id="A0A0A2V770"/>
<proteinExistence type="predicted"/>
<dbReference type="Proteomes" id="UP000002059">
    <property type="component" value="Partially assembled WGS sequence"/>
</dbReference>
<dbReference type="SUPFAM" id="SSF57756">
    <property type="entry name" value="Retrovirus zinc finger-like domains"/>
    <property type="match status" value="1"/>
</dbReference>
<dbReference type="GO" id="GO:0008270">
    <property type="term" value="F:zinc ion binding"/>
    <property type="evidence" value="ECO:0007669"/>
    <property type="project" value="InterPro"/>
</dbReference>
<dbReference type="HOGENOM" id="CLU_023365_1_0_1"/>
<dbReference type="VEuPathDB" id="FungiDB:PAAG_11366"/>
<dbReference type="InterPro" id="IPR036875">
    <property type="entry name" value="Znf_CCHC_sf"/>
</dbReference>
<keyword evidence="2" id="KW-1185">Reference proteome</keyword>
<organism evidence="1 2">
    <name type="scientific">Paracoccidioides lutzii (strain ATCC MYA-826 / Pb01)</name>
    <name type="common">Paracoccidioides brasiliensis</name>
    <dbReference type="NCBI Taxonomy" id="502779"/>
    <lineage>
        <taxon>Eukaryota</taxon>
        <taxon>Fungi</taxon>
        <taxon>Dikarya</taxon>
        <taxon>Ascomycota</taxon>
        <taxon>Pezizomycotina</taxon>
        <taxon>Eurotiomycetes</taxon>
        <taxon>Eurotiomycetidae</taxon>
        <taxon>Onygenales</taxon>
        <taxon>Ajellomycetaceae</taxon>
        <taxon>Paracoccidioides</taxon>
    </lineage>
</organism>
<dbReference type="OrthoDB" id="4509994at2759"/>
<gene>
    <name evidence="1" type="ORF">PAAG_11366</name>
</gene>
<dbReference type="Gene3D" id="4.10.60.10">
    <property type="entry name" value="Zinc finger, CCHC-type"/>
    <property type="match status" value="1"/>
</dbReference>
<evidence type="ECO:0008006" key="3">
    <source>
        <dbReference type="Google" id="ProtNLM"/>
    </source>
</evidence>
<accession>A0A0A2V770</accession>
<evidence type="ECO:0000313" key="2">
    <source>
        <dbReference type="Proteomes" id="UP000002059"/>
    </source>
</evidence>
<name>A0A0A2V770_PARBA</name>
<dbReference type="EMBL" id="KN293994">
    <property type="protein sequence ID" value="KGQ01970.1"/>
    <property type="molecule type" value="Genomic_DNA"/>
</dbReference>
<dbReference type="GO" id="GO:0003676">
    <property type="term" value="F:nucleic acid binding"/>
    <property type="evidence" value="ECO:0007669"/>
    <property type="project" value="InterPro"/>
</dbReference>
<dbReference type="RefSeq" id="XP_015703449.1">
    <property type="nucleotide sequence ID" value="XM_015847027.1"/>
</dbReference>
<evidence type="ECO:0000313" key="1">
    <source>
        <dbReference type="EMBL" id="KGQ01970.1"/>
    </source>
</evidence>
<protein>
    <recommendedName>
        <fullName evidence="3">CCHC-type domain-containing protein</fullName>
    </recommendedName>
</protein>
<dbReference type="GeneID" id="26970393"/>